<organism evidence="1 2">
    <name type="scientific">Eragrostis curvula</name>
    <name type="common">weeping love grass</name>
    <dbReference type="NCBI Taxonomy" id="38414"/>
    <lineage>
        <taxon>Eukaryota</taxon>
        <taxon>Viridiplantae</taxon>
        <taxon>Streptophyta</taxon>
        <taxon>Embryophyta</taxon>
        <taxon>Tracheophyta</taxon>
        <taxon>Spermatophyta</taxon>
        <taxon>Magnoliopsida</taxon>
        <taxon>Liliopsida</taxon>
        <taxon>Poales</taxon>
        <taxon>Poaceae</taxon>
        <taxon>PACMAD clade</taxon>
        <taxon>Chloridoideae</taxon>
        <taxon>Eragrostideae</taxon>
        <taxon>Eragrostidinae</taxon>
        <taxon>Eragrostis</taxon>
    </lineage>
</organism>
<dbReference type="AlphaFoldDB" id="A0A5J9VYZ3"/>
<name>A0A5J9VYZ3_9POAL</name>
<evidence type="ECO:0000313" key="1">
    <source>
        <dbReference type="EMBL" id="TVU40310.1"/>
    </source>
</evidence>
<reference evidence="1 2" key="1">
    <citation type="journal article" date="2019" name="Sci. Rep.">
        <title>A high-quality genome of Eragrostis curvula grass provides insights into Poaceae evolution and supports new strategies to enhance forage quality.</title>
        <authorList>
            <person name="Carballo J."/>
            <person name="Santos B.A.C.M."/>
            <person name="Zappacosta D."/>
            <person name="Garbus I."/>
            <person name="Selva J.P."/>
            <person name="Gallo C.A."/>
            <person name="Diaz A."/>
            <person name="Albertini E."/>
            <person name="Caccamo M."/>
            <person name="Echenique V."/>
        </authorList>
    </citation>
    <scope>NUCLEOTIDE SEQUENCE [LARGE SCALE GENOMIC DNA]</scope>
    <source>
        <strain evidence="2">cv. Victoria</strain>
        <tissue evidence="1">Leaf</tissue>
    </source>
</reference>
<keyword evidence="2" id="KW-1185">Reference proteome</keyword>
<dbReference type="Gramene" id="TVU40310">
    <property type="protein sequence ID" value="TVU40310"/>
    <property type="gene ID" value="EJB05_13768"/>
</dbReference>
<gene>
    <name evidence="1" type="ORF">EJB05_13768</name>
</gene>
<dbReference type="EMBL" id="RWGY01000007">
    <property type="protein sequence ID" value="TVU40310.1"/>
    <property type="molecule type" value="Genomic_DNA"/>
</dbReference>
<accession>A0A5J9VYZ3</accession>
<comment type="caution">
    <text evidence="1">The sequence shown here is derived from an EMBL/GenBank/DDBJ whole genome shotgun (WGS) entry which is preliminary data.</text>
</comment>
<evidence type="ECO:0000313" key="2">
    <source>
        <dbReference type="Proteomes" id="UP000324897"/>
    </source>
</evidence>
<sequence length="122" mass="13145">MVVHLSTRGNCRGVSFCHRPAAGAPVTAINIQREQAIASKRPRIDNPIGGCGFSSSGSGGMVTTTQLHIVEGQRGGESGDWHVLACLGTELKTWERNAGFFLVASKSNTRRRLIHSKRFRGA</sequence>
<protein>
    <submittedName>
        <fullName evidence="1">Uncharacterized protein</fullName>
    </submittedName>
</protein>
<proteinExistence type="predicted"/>
<dbReference type="Proteomes" id="UP000324897">
    <property type="component" value="Chromosome 4"/>
</dbReference>